<evidence type="ECO:0000256" key="1">
    <source>
        <dbReference type="ARBA" id="ARBA00001946"/>
    </source>
</evidence>
<dbReference type="STRING" id="648757.Rvan_0087"/>
<protein>
    <submittedName>
        <fullName evidence="6">NUDIX hydrolase</fullName>
    </submittedName>
</protein>
<keyword evidence="3" id="KW-0460">Magnesium</keyword>
<feature type="domain" description="Nudix hydrolase" evidence="5">
    <location>
        <begin position="31"/>
        <end position="156"/>
    </location>
</feature>
<evidence type="ECO:0000313" key="7">
    <source>
        <dbReference type="Proteomes" id="UP000001399"/>
    </source>
</evidence>
<evidence type="ECO:0000256" key="4">
    <source>
        <dbReference type="RuleBase" id="RU003476"/>
    </source>
</evidence>
<dbReference type="KEGG" id="rva:Rvan_0087"/>
<dbReference type="PANTHER" id="PTHR43046">
    <property type="entry name" value="GDP-MANNOSE MANNOSYL HYDROLASE"/>
    <property type="match status" value="1"/>
</dbReference>
<accession>E3I523</accession>
<dbReference type="Proteomes" id="UP000001399">
    <property type="component" value="Chromosome"/>
</dbReference>
<evidence type="ECO:0000259" key="5">
    <source>
        <dbReference type="PROSITE" id="PS51462"/>
    </source>
</evidence>
<dbReference type="PRINTS" id="PR00502">
    <property type="entry name" value="NUDIXFAMILY"/>
</dbReference>
<reference evidence="7" key="1">
    <citation type="journal article" date="2011" name="J. Bacteriol.">
        <title>Genome sequences of eight morphologically diverse alphaproteobacteria.</title>
        <authorList>
            <consortium name="US DOE Joint Genome Institute"/>
            <person name="Brown P.J."/>
            <person name="Kysela D.T."/>
            <person name="Buechlein A."/>
            <person name="Hemmerich C."/>
            <person name="Brun Y.V."/>
        </authorList>
    </citation>
    <scope>NUCLEOTIDE SEQUENCE [LARGE SCALE GENOMIC DNA]</scope>
    <source>
        <strain evidence="7">ATCC 17100 / ATH 3.1.1 / DSM 162 / LMG 4299</strain>
    </source>
</reference>
<dbReference type="Pfam" id="PF00293">
    <property type="entry name" value="NUDIX"/>
    <property type="match status" value="1"/>
</dbReference>
<dbReference type="InterPro" id="IPR020476">
    <property type="entry name" value="Nudix_hydrolase"/>
</dbReference>
<evidence type="ECO:0000256" key="2">
    <source>
        <dbReference type="ARBA" id="ARBA00022801"/>
    </source>
</evidence>
<organism evidence="6 7">
    <name type="scientific">Rhodomicrobium vannielii (strain ATCC 17100 / DSM 162 / LMG 4299 / NCIMB 10020 / ATH 3.1.1)</name>
    <dbReference type="NCBI Taxonomy" id="648757"/>
    <lineage>
        <taxon>Bacteria</taxon>
        <taxon>Pseudomonadati</taxon>
        <taxon>Pseudomonadota</taxon>
        <taxon>Alphaproteobacteria</taxon>
        <taxon>Hyphomicrobiales</taxon>
        <taxon>Hyphomicrobiaceae</taxon>
        <taxon>Rhodomicrobium</taxon>
    </lineage>
</organism>
<gene>
    <name evidence="6" type="ordered locus">Rvan_0087</name>
</gene>
<dbReference type="AlphaFoldDB" id="E3I523"/>
<dbReference type="EMBL" id="CP002292">
    <property type="protein sequence ID" value="ADP69377.1"/>
    <property type="molecule type" value="Genomic_DNA"/>
</dbReference>
<evidence type="ECO:0000256" key="3">
    <source>
        <dbReference type="ARBA" id="ARBA00022842"/>
    </source>
</evidence>
<dbReference type="PROSITE" id="PS00893">
    <property type="entry name" value="NUDIX_BOX"/>
    <property type="match status" value="1"/>
</dbReference>
<dbReference type="GO" id="GO:0016787">
    <property type="term" value="F:hydrolase activity"/>
    <property type="evidence" value="ECO:0007669"/>
    <property type="project" value="UniProtKB-KW"/>
</dbReference>
<dbReference type="PROSITE" id="PS51462">
    <property type="entry name" value="NUDIX"/>
    <property type="match status" value="1"/>
</dbReference>
<dbReference type="HOGENOM" id="CLU_037162_10_1_5"/>
<dbReference type="InterPro" id="IPR000086">
    <property type="entry name" value="NUDIX_hydrolase_dom"/>
</dbReference>
<keyword evidence="7" id="KW-1185">Reference proteome</keyword>
<keyword evidence="2 4" id="KW-0378">Hydrolase</keyword>
<dbReference type="Gene3D" id="3.90.79.10">
    <property type="entry name" value="Nucleoside Triphosphate Pyrophosphohydrolase"/>
    <property type="match status" value="1"/>
</dbReference>
<dbReference type="InterPro" id="IPR020084">
    <property type="entry name" value="NUDIX_hydrolase_CS"/>
</dbReference>
<proteinExistence type="inferred from homology"/>
<dbReference type="SUPFAM" id="SSF55811">
    <property type="entry name" value="Nudix"/>
    <property type="match status" value="1"/>
</dbReference>
<comment type="cofactor">
    <cofactor evidence="1">
        <name>Mg(2+)</name>
        <dbReference type="ChEBI" id="CHEBI:18420"/>
    </cofactor>
</comment>
<sequence length="164" mass="18380">MVRPSSTIGRPPMLRKLPMRVIATYWRYTRGATLGAQGVVIDEAGRVLLVRHGYRPGWHFPGGGIEWRETAETALTRELFEEAGVILKGPARLHGFFANFAAMPNDHVALFVASEWERPRVPKPNHEIAESRFFARDELPEGTVAPVKRRLAEILDGAPVDATW</sequence>
<comment type="similarity">
    <text evidence="4">Belongs to the Nudix hydrolase family.</text>
</comment>
<dbReference type="eggNOG" id="COG1051">
    <property type="taxonomic scope" value="Bacteria"/>
</dbReference>
<dbReference type="PANTHER" id="PTHR43046:SF12">
    <property type="entry name" value="GDP-MANNOSE MANNOSYL HYDROLASE"/>
    <property type="match status" value="1"/>
</dbReference>
<dbReference type="InterPro" id="IPR015797">
    <property type="entry name" value="NUDIX_hydrolase-like_dom_sf"/>
</dbReference>
<evidence type="ECO:0000313" key="6">
    <source>
        <dbReference type="EMBL" id="ADP69377.1"/>
    </source>
</evidence>
<name>E3I523_RHOVT</name>